<evidence type="ECO:0000313" key="2">
    <source>
        <dbReference type="EMBL" id="KAL0362262.1"/>
    </source>
</evidence>
<reference evidence="2" key="1">
    <citation type="submission" date="2020-06" db="EMBL/GenBank/DDBJ databases">
        <authorList>
            <person name="Li T."/>
            <person name="Hu X."/>
            <person name="Zhang T."/>
            <person name="Song X."/>
            <person name="Zhang H."/>
            <person name="Dai N."/>
            <person name="Sheng W."/>
            <person name="Hou X."/>
            <person name="Wei L."/>
        </authorList>
    </citation>
    <scope>NUCLEOTIDE SEQUENCE</scope>
    <source>
        <strain evidence="2">KEN8</strain>
        <tissue evidence="2">Leaf</tissue>
    </source>
</reference>
<dbReference type="AlphaFoldDB" id="A0AAW2Q3D0"/>
<name>A0AAW2Q3D0_9LAMI</name>
<proteinExistence type="predicted"/>
<dbReference type="EMBL" id="JACGWM010000007">
    <property type="protein sequence ID" value="KAL0362262.1"/>
    <property type="molecule type" value="Genomic_DNA"/>
</dbReference>
<sequence length="148" mass="16836">MKEGKPKSNWGTERKRRKWNKEGGPRGISRLLKSSVVGIGIRSAARKTTRTDLISCFADWGCSDTWQSSGRDDKYPTHELTHGLAISCFGRSTFLVPGFLPVLDLDVVNGVGSFHSRVMVLPVRVFTKICIPPRRRRTKWRVDSFWML</sequence>
<organism evidence="2">
    <name type="scientific">Sesamum calycinum</name>
    <dbReference type="NCBI Taxonomy" id="2727403"/>
    <lineage>
        <taxon>Eukaryota</taxon>
        <taxon>Viridiplantae</taxon>
        <taxon>Streptophyta</taxon>
        <taxon>Embryophyta</taxon>
        <taxon>Tracheophyta</taxon>
        <taxon>Spermatophyta</taxon>
        <taxon>Magnoliopsida</taxon>
        <taxon>eudicotyledons</taxon>
        <taxon>Gunneridae</taxon>
        <taxon>Pentapetalae</taxon>
        <taxon>asterids</taxon>
        <taxon>lamiids</taxon>
        <taxon>Lamiales</taxon>
        <taxon>Pedaliaceae</taxon>
        <taxon>Sesamum</taxon>
    </lineage>
</organism>
<reference evidence="2" key="2">
    <citation type="journal article" date="2024" name="Plant">
        <title>Genomic evolution and insights into agronomic trait innovations of Sesamum species.</title>
        <authorList>
            <person name="Miao H."/>
            <person name="Wang L."/>
            <person name="Qu L."/>
            <person name="Liu H."/>
            <person name="Sun Y."/>
            <person name="Le M."/>
            <person name="Wang Q."/>
            <person name="Wei S."/>
            <person name="Zheng Y."/>
            <person name="Lin W."/>
            <person name="Duan Y."/>
            <person name="Cao H."/>
            <person name="Xiong S."/>
            <person name="Wang X."/>
            <person name="Wei L."/>
            <person name="Li C."/>
            <person name="Ma Q."/>
            <person name="Ju M."/>
            <person name="Zhao R."/>
            <person name="Li G."/>
            <person name="Mu C."/>
            <person name="Tian Q."/>
            <person name="Mei H."/>
            <person name="Zhang T."/>
            <person name="Gao T."/>
            <person name="Zhang H."/>
        </authorList>
    </citation>
    <scope>NUCLEOTIDE SEQUENCE</scope>
    <source>
        <strain evidence="2">KEN8</strain>
    </source>
</reference>
<comment type="caution">
    <text evidence="2">The sequence shown here is derived from an EMBL/GenBank/DDBJ whole genome shotgun (WGS) entry which is preliminary data.</text>
</comment>
<accession>A0AAW2Q3D0</accession>
<feature type="region of interest" description="Disordered" evidence="1">
    <location>
        <begin position="1"/>
        <end position="25"/>
    </location>
</feature>
<protein>
    <submittedName>
        <fullName evidence="2">Uncharacterized protein</fullName>
    </submittedName>
</protein>
<gene>
    <name evidence="2" type="ORF">Scaly_1181400</name>
</gene>
<evidence type="ECO:0000256" key="1">
    <source>
        <dbReference type="SAM" id="MobiDB-lite"/>
    </source>
</evidence>